<dbReference type="GO" id="GO:0005634">
    <property type="term" value="C:nucleus"/>
    <property type="evidence" value="ECO:0007669"/>
    <property type="project" value="UniProtKB-SubCell"/>
</dbReference>
<keyword evidence="5" id="KW-0539">Nucleus</keyword>
<protein>
    <submittedName>
        <fullName evidence="7">Uncharacterized protein</fullName>
    </submittedName>
</protein>
<evidence type="ECO:0000256" key="1">
    <source>
        <dbReference type="ARBA" id="ARBA00004123"/>
    </source>
</evidence>
<dbReference type="GO" id="GO:0003689">
    <property type="term" value="F:DNA clamp loader activity"/>
    <property type="evidence" value="ECO:0007669"/>
    <property type="project" value="TreeGrafter"/>
</dbReference>
<evidence type="ECO:0000256" key="5">
    <source>
        <dbReference type="ARBA" id="ARBA00023242"/>
    </source>
</evidence>
<comment type="subcellular location">
    <subcellularLocation>
        <location evidence="1">Nucleus</location>
    </subcellularLocation>
</comment>
<evidence type="ECO:0000313" key="7">
    <source>
        <dbReference type="EMBL" id="WMV19744.1"/>
    </source>
</evidence>
<proteinExistence type="predicted"/>
<dbReference type="Gene3D" id="1.10.8.60">
    <property type="match status" value="1"/>
</dbReference>
<accession>A0AAF0QGZ8</accession>
<keyword evidence="3" id="KW-0227">DNA damage</keyword>
<evidence type="ECO:0000256" key="6">
    <source>
        <dbReference type="ARBA" id="ARBA00023306"/>
    </source>
</evidence>
<evidence type="ECO:0000256" key="3">
    <source>
        <dbReference type="ARBA" id="ARBA00022763"/>
    </source>
</evidence>
<keyword evidence="2" id="KW-0547">Nucleotide-binding</keyword>
<reference evidence="7" key="1">
    <citation type="submission" date="2023-08" db="EMBL/GenBank/DDBJ databases">
        <title>A de novo genome assembly of Solanum verrucosum Schlechtendal, a Mexican diploid species geographically isolated from the other diploid A-genome species in potato relatives.</title>
        <authorList>
            <person name="Hosaka K."/>
        </authorList>
    </citation>
    <scope>NUCLEOTIDE SEQUENCE</scope>
    <source>
        <tissue evidence="7">Young leaves</tissue>
    </source>
</reference>
<sequence length="156" mass="17702">MKSEEVICLTNFCDDNELPRIGNSNYVPSVNEEVLGHNFQVNFNPVTVNSIKKTLAAICKKEQREVSADSLVKVSGGDIRHVINSLQYLCLKPHIMPILSSKERLDNVSCLDDVFCLSFDWITLVCLFDVFCFSFGKDETTSLFYALGKFLHNKRE</sequence>
<gene>
    <name evidence="7" type="ORF">MTR67_013129</name>
</gene>
<evidence type="ECO:0000256" key="4">
    <source>
        <dbReference type="ARBA" id="ARBA00022840"/>
    </source>
</evidence>
<dbReference type="GO" id="GO:0006281">
    <property type="term" value="P:DNA repair"/>
    <property type="evidence" value="ECO:0007669"/>
    <property type="project" value="InterPro"/>
</dbReference>
<dbReference type="PANTHER" id="PTHR12172:SF0">
    <property type="entry name" value="CELL CYCLE CHECKPOINT PROTEIN RAD17"/>
    <property type="match status" value="1"/>
</dbReference>
<organism evidence="7 8">
    <name type="scientific">Solanum verrucosum</name>
    <dbReference type="NCBI Taxonomy" id="315347"/>
    <lineage>
        <taxon>Eukaryota</taxon>
        <taxon>Viridiplantae</taxon>
        <taxon>Streptophyta</taxon>
        <taxon>Embryophyta</taxon>
        <taxon>Tracheophyta</taxon>
        <taxon>Spermatophyta</taxon>
        <taxon>Magnoliopsida</taxon>
        <taxon>eudicotyledons</taxon>
        <taxon>Gunneridae</taxon>
        <taxon>Pentapetalae</taxon>
        <taxon>asterids</taxon>
        <taxon>lamiids</taxon>
        <taxon>Solanales</taxon>
        <taxon>Solanaceae</taxon>
        <taxon>Solanoideae</taxon>
        <taxon>Solaneae</taxon>
        <taxon>Solanum</taxon>
    </lineage>
</organism>
<evidence type="ECO:0000313" key="8">
    <source>
        <dbReference type="Proteomes" id="UP001234989"/>
    </source>
</evidence>
<evidence type="ECO:0000256" key="2">
    <source>
        <dbReference type="ARBA" id="ARBA00022741"/>
    </source>
</evidence>
<dbReference type="GO" id="GO:0000077">
    <property type="term" value="P:DNA damage checkpoint signaling"/>
    <property type="evidence" value="ECO:0007669"/>
    <property type="project" value="TreeGrafter"/>
</dbReference>
<keyword evidence="6" id="KW-0131">Cell cycle</keyword>
<dbReference type="PANTHER" id="PTHR12172">
    <property type="entry name" value="CELL CYCLE CHECKPOINT PROTEIN RAD17"/>
    <property type="match status" value="1"/>
</dbReference>
<name>A0AAF0QGZ8_SOLVR</name>
<dbReference type="InterPro" id="IPR004582">
    <property type="entry name" value="Checkpoint_prot_Rad17_Rad24"/>
</dbReference>
<dbReference type="GO" id="GO:0003682">
    <property type="term" value="F:chromatin binding"/>
    <property type="evidence" value="ECO:0007669"/>
    <property type="project" value="TreeGrafter"/>
</dbReference>
<keyword evidence="4" id="KW-0067">ATP-binding</keyword>
<keyword evidence="8" id="KW-1185">Reference proteome</keyword>
<dbReference type="EMBL" id="CP133614">
    <property type="protein sequence ID" value="WMV19744.1"/>
    <property type="molecule type" value="Genomic_DNA"/>
</dbReference>
<dbReference type="GO" id="GO:0033314">
    <property type="term" value="P:mitotic DNA replication checkpoint signaling"/>
    <property type="evidence" value="ECO:0007669"/>
    <property type="project" value="TreeGrafter"/>
</dbReference>
<dbReference type="AlphaFoldDB" id="A0AAF0QGZ8"/>
<dbReference type="Proteomes" id="UP001234989">
    <property type="component" value="Chromosome 3"/>
</dbReference>
<dbReference type="GO" id="GO:0005524">
    <property type="term" value="F:ATP binding"/>
    <property type="evidence" value="ECO:0007669"/>
    <property type="project" value="UniProtKB-KW"/>
</dbReference>